<feature type="domain" description="Plastocyanin-like" evidence="6">
    <location>
        <begin position="43"/>
        <end position="147"/>
    </location>
</feature>
<evidence type="ECO:0000256" key="3">
    <source>
        <dbReference type="SAM" id="SignalP"/>
    </source>
</evidence>
<proteinExistence type="predicted"/>
<reference evidence="7 8" key="1">
    <citation type="submission" date="2015-07" db="EMBL/GenBank/DDBJ databases">
        <authorList>
            <person name="Voget S."/>
            <person name="Dogs M."/>
            <person name="Brinkhoff T.H."/>
            <person name="Daniel R."/>
        </authorList>
    </citation>
    <scope>NUCLEOTIDE SEQUENCE [LARGE SCALE GENOMIC DNA]</scope>
    <source>
        <strain evidence="7 8">B14</strain>
    </source>
</reference>
<keyword evidence="2 7" id="KW-0560">Oxidoreductase</keyword>
<evidence type="ECO:0000256" key="1">
    <source>
        <dbReference type="ARBA" id="ARBA00022723"/>
    </source>
</evidence>
<dbReference type="EMBL" id="CP143423">
    <property type="protein sequence ID" value="WVX49939.1"/>
    <property type="molecule type" value="Genomic_DNA"/>
</dbReference>
<dbReference type="Proteomes" id="UP001318682">
    <property type="component" value="Chromosome"/>
</dbReference>
<feature type="signal peptide" evidence="3">
    <location>
        <begin position="1"/>
        <end position="24"/>
    </location>
</feature>
<dbReference type="EC" id="1.16.3.1" evidence="7"/>
<dbReference type="Gene3D" id="2.60.40.420">
    <property type="entry name" value="Cupredoxins - blue copper proteins"/>
    <property type="match status" value="3"/>
</dbReference>
<dbReference type="CDD" id="cd13861">
    <property type="entry name" value="CuRO_1_CumA_like"/>
    <property type="match status" value="1"/>
</dbReference>
<sequence length="433" mass="48152">MTLNRRTFLTTSLALLGAPRVSLAAPFVLRAEPVTAQILPVGDGVTQMLGFNGSTPGPELRFREGDTLDMRFDNAIGEGSAVHWHGIRIDNAMDGVPYLTQTIVEDGEYFDYRFTLPDAGTYWYHSHNRSWEQVARGLYGPLIVEEKTPPKVDHDITVMIDDWRIERTGDTIEDFGNRHDFSHAGRLGTFAKVIPSMFEVRRGDRVRLRLINVATARVFPLEIAGLKGKVVALDGMPLDTPQDIGPLMIAPAQRMDIIADVSETVKFIFPTRQDPYEMGEIIVRGENPSPSSTNIEALLRPYAPQPATTPDHDLTMALQGGAMGGAHGGDDIWSLNGVSGLSDDPWQTFKRGETARIKLVNETSFPHGIHLHGHHFYELEPDGTLGPMRDTTLLQRQETRDIVCVFDNPGKWLLHCHMLGHQASGMKTWVQVT</sequence>
<reference evidence="8" key="2">
    <citation type="submission" date="2024-01" db="EMBL/GenBank/DDBJ databases">
        <title>Roseobacter fucihabitans sp. nov., isolated from the brown alga Fucus spiralis.</title>
        <authorList>
            <person name="Hahnke S."/>
            <person name="Berger M."/>
            <person name="Schlingloff A."/>
            <person name="Athale I."/>
            <person name="Neumann-Schaal M."/>
            <person name="Adenaya A."/>
            <person name="Poehlein A."/>
            <person name="Daniel R."/>
            <person name="Pertersen J."/>
            <person name="Brinkhoff T."/>
        </authorList>
    </citation>
    <scope>NUCLEOTIDE SEQUENCE [LARGE SCALE GENOMIC DNA]</scope>
    <source>
        <strain evidence="8">B14</strain>
    </source>
</reference>
<feature type="chain" id="PRO_5047235949" evidence="3">
    <location>
        <begin position="25"/>
        <end position="433"/>
    </location>
</feature>
<dbReference type="Pfam" id="PF07731">
    <property type="entry name" value="Cu-oxidase_2"/>
    <property type="match status" value="1"/>
</dbReference>
<organism evidence="7 8">
    <name type="scientific">Roseobacter fucihabitans</name>
    <dbReference type="NCBI Taxonomy" id="1537242"/>
    <lineage>
        <taxon>Bacteria</taxon>
        <taxon>Pseudomonadati</taxon>
        <taxon>Pseudomonadota</taxon>
        <taxon>Alphaproteobacteria</taxon>
        <taxon>Rhodobacterales</taxon>
        <taxon>Roseobacteraceae</taxon>
        <taxon>Roseobacter</taxon>
    </lineage>
</organism>
<evidence type="ECO:0000313" key="8">
    <source>
        <dbReference type="Proteomes" id="UP001318682"/>
    </source>
</evidence>
<dbReference type="InterPro" id="IPR011707">
    <property type="entry name" value="Cu-oxidase-like_N"/>
</dbReference>
<evidence type="ECO:0000259" key="4">
    <source>
        <dbReference type="Pfam" id="PF00394"/>
    </source>
</evidence>
<dbReference type="GO" id="GO:0004322">
    <property type="term" value="F:ferroxidase activity"/>
    <property type="evidence" value="ECO:0007669"/>
    <property type="project" value="UniProtKB-EC"/>
</dbReference>
<accession>A0ABZ2BV82</accession>
<keyword evidence="1" id="KW-0479">Metal-binding</keyword>
<dbReference type="SUPFAM" id="SSF49503">
    <property type="entry name" value="Cupredoxins"/>
    <property type="match status" value="3"/>
</dbReference>
<gene>
    <name evidence="7" type="primary">mmcO</name>
    <name evidence="7" type="ORF">ROLI_030340</name>
</gene>
<protein>
    <submittedName>
        <fullName evidence="7">Multicopper oxidase MmcO</fullName>
        <ecNumber evidence="7">1.16.3.1</ecNumber>
    </submittedName>
</protein>
<evidence type="ECO:0000259" key="6">
    <source>
        <dbReference type="Pfam" id="PF07732"/>
    </source>
</evidence>
<dbReference type="InterPro" id="IPR045087">
    <property type="entry name" value="Cu-oxidase_fam"/>
</dbReference>
<dbReference type="Pfam" id="PF07732">
    <property type="entry name" value="Cu-oxidase_3"/>
    <property type="match status" value="1"/>
</dbReference>
<dbReference type="PROSITE" id="PS51318">
    <property type="entry name" value="TAT"/>
    <property type="match status" value="1"/>
</dbReference>
<keyword evidence="3" id="KW-0732">Signal</keyword>
<keyword evidence="8" id="KW-1185">Reference proteome</keyword>
<feature type="domain" description="Plastocyanin-like" evidence="5">
    <location>
        <begin position="333"/>
        <end position="432"/>
    </location>
</feature>
<feature type="domain" description="Plastocyanin-like" evidence="4">
    <location>
        <begin position="196"/>
        <end position="263"/>
    </location>
</feature>
<dbReference type="InterPro" id="IPR001117">
    <property type="entry name" value="Cu-oxidase_2nd"/>
</dbReference>
<dbReference type="PANTHER" id="PTHR11709">
    <property type="entry name" value="MULTI-COPPER OXIDASE"/>
    <property type="match status" value="1"/>
</dbReference>
<evidence type="ECO:0000259" key="5">
    <source>
        <dbReference type="Pfam" id="PF07731"/>
    </source>
</evidence>
<evidence type="ECO:0000256" key="2">
    <source>
        <dbReference type="ARBA" id="ARBA00023002"/>
    </source>
</evidence>
<dbReference type="InterPro" id="IPR006311">
    <property type="entry name" value="TAT_signal"/>
</dbReference>
<dbReference type="Pfam" id="PF00394">
    <property type="entry name" value="Cu-oxidase"/>
    <property type="match status" value="1"/>
</dbReference>
<dbReference type="InterPro" id="IPR002355">
    <property type="entry name" value="Cu_oxidase_Cu_BS"/>
</dbReference>
<evidence type="ECO:0000313" key="7">
    <source>
        <dbReference type="EMBL" id="WVX49939.1"/>
    </source>
</evidence>
<dbReference type="InterPro" id="IPR011706">
    <property type="entry name" value="Cu-oxidase_C"/>
</dbReference>
<dbReference type="InterPro" id="IPR008972">
    <property type="entry name" value="Cupredoxin"/>
</dbReference>
<name>A0ABZ2BV82_9RHOB</name>
<dbReference type="PROSITE" id="PS00080">
    <property type="entry name" value="MULTICOPPER_OXIDASE2"/>
    <property type="match status" value="1"/>
</dbReference>